<dbReference type="GeneID" id="85448372"/>
<comment type="similarity">
    <text evidence="2">Belongs to the Ca(2+):cation antiporter (CaCA) (TC 2.A.19) family.</text>
</comment>
<dbReference type="GO" id="GO:0015369">
    <property type="term" value="F:calcium:proton antiporter activity"/>
    <property type="evidence" value="ECO:0007669"/>
    <property type="project" value="TreeGrafter"/>
</dbReference>
<dbReference type="EMBL" id="JAHLJV010000080">
    <property type="protein sequence ID" value="KAK1574101.1"/>
    <property type="molecule type" value="Genomic_DNA"/>
</dbReference>
<dbReference type="InterPro" id="IPR044880">
    <property type="entry name" value="NCX_ion-bd_dom_sf"/>
</dbReference>
<dbReference type="Gene3D" id="1.20.1420.30">
    <property type="entry name" value="NCX, central ion-binding region"/>
    <property type="match status" value="1"/>
</dbReference>
<feature type="transmembrane region" description="Helical" evidence="8">
    <location>
        <begin position="51"/>
        <end position="74"/>
    </location>
</feature>
<dbReference type="PANTHER" id="PTHR31503:SF14">
    <property type="entry name" value="VACUOLAR CALCIUM ION TRANSPORTER"/>
    <property type="match status" value="1"/>
</dbReference>
<feature type="transmembrane region" description="Helical" evidence="8">
    <location>
        <begin position="198"/>
        <end position="217"/>
    </location>
</feature>
<evidence type="ECO:0000256" key="1">
    <source>
        <dbReference type="ARBA" id="ARBA00004127"/>
    </source>
</evidence>
<dbReference type="GO" id="GO:0006874">
    <property type="term" value="P:intracellular calcium ion homeostasis"/>
    <property type="evidence" value="ECO:0007669"/>
    <property type="project" value="TreeGrafter"/>
</dbReference>
<feature type="transmembrane region" description="Helical" evidence="8">
    <location>
        <begin position="12"/>
        <end position="31"/>
    </location>
</feature>
<evidence type="ECO:0000313" key="10">
    <source>
        <dbReference type="EMBL" id="KAK1574101.1"/>
    </source>
</evidence>
<evidence type="ECO:0000256" key="5">
    <source>
        <dbReference type="ARBA" id="ARBA00022989"/>
    </source>
</evidence>
<comment type="caution">
    <text evidence="10">The sequence shown here is derived from an EMBL/GenBank/DDBJ whole genome shotgun (WGS) entry which is preliminary data.</text>
</comment>
<evidence type="ECO:0000256" key="6">
    <source>
        <dbReference type="ARBA" id="ARBA00023065"/>
    </source>
</evidence>
<comment type="subcellular location">
    <subcellularLocation>
        <location evidence="1">Endomembrane system</location>
        <topology evidence="1">Multi-pass membrane protein</topology>
    </subcellularLocation>
</comment>
<dbReference type="PANTHER" id="PTHR31503">
    <property type="entry name" value="VACUOLAR CALCIUM ION TRANSPORTER"/>
    <property type="match status" value="1"/>
</dbReference>
<dbReference type="InterPro" id="IPR004713">
    <property type="entry name" value="CaH_exchang"/>
</dbReference>
<keyword evidence="3" id="KW-0813">Transport</keyword>
<keyword evidence="7 8" id="KW-0472">Membrane</keyword>
<evidence type="ECO:0000256" key="7">
    <source>
        <dbReference type="ARBA" id="ARBA00023136"/>
    </source>
</evidence>
<dbReference type="Proteomes" id="UP001230504">
    <property type="component" value="Unassembled WGS sequence"/>
</dbReference>
<feature type="domain" description="Sodium/calcium exchanger membrane region" evidence="9">
    <location>
        <begin position="18"/>
        <end position="162"/>
    </location>
</feature>
<dbReference type="Pfam" id="PF01699">
    <property type="entry name" value="Na_Ca_ex"/>
    <property type="match status" value="1"/>
</dbReference>
<organism evidence="10 11">
    <name type="scientific">Colletotrichum navitas</name>
    <dbReference type="NCBI Taxonomy" id="681940"/>
    <lineage>
        <taxon>Eukaryota</taxon>
        <taxon>Fungi</taxon>
        <taxon>Dikarya</taxon>
        <taxon>Ascomycota</taxon>
        <taxon>Pezizomycotina</taxon>
        <taxon>Sordariomycetes</taxon>
        <taxon>Hypocreomycetidae</taxon>
        <taxon>Glomerellales</taxon>
        <taxon>Glomerellaceae</taxon>
        <taxon>Colletotrichum</taxon>
        <taxon>Colletotrichum graminicola species complex</taxon>
    </lineage>
</organism>
<gene>
    <name evidence="10" type="ORF">LY79DRAFT_673141</name>
</gene>
<accession>A0AAD8PQK3</accession>
<dbReference type="AlphaFoldDB" id="A0AAD8PQK3"/>
<evidence type="ECO:0000259" key="9">
    <source>
        <dbReference type="Pfam" id="PF01699"/>
    </source>
</evidence>
<evidence type="ECO:0000256" key="8">
    <source>
        <dbReference type="SAM" id="Phobius"/>
    </source>
</evidence>
<reference evidence="10" key="1">
    <citation type="submission" date="2021-06" db="EMBL/GenBank/DDBJ databases">
        <title>Comparative genomics, transcriptomics and evolutionary studies reveal genomic signatures of adaptation to plant cell wall in hemibiotrophic fungi.</title>
        <authorList>
            <consortium name="DOE Joint Genome Institute"/>
            <person name="Baroncelli R."/>
            <person name="Diaz J.F."/>
            <person name="Benocci T."/>
            <person name="Peng M."/>
            <person name="Battaglia E."/>
            <person name="Haridas S."/>
            <person name="Andreopoulos W."/>
            <person name="Labutti K."/>
            <person name="Pangilinan J."/>
            <person name="Floch G.L."/>
            <person name="Makela M.R."/>
            <person name="Henrissat B."/>
            <person name="Grigoriev I.V."/>
            <person name="Crouch J.A."/>
            <person name="De Vries R.P."/>
            <person name="Sukno S.A."/>
            <person name="Thon M.R."/>
        </authorList>
    </citation>
    <scope>NUCLEOTIDE SEQUENCE</scope>
    <source>
        <strain evidence="10">CBS 125086</strain>
    </source>
</reference>
<name>A0AAD8PQK3_9PEZI</name>
<dbReference type="InterPro" id="IPR004837">
    <property type="entry name" value="NaCa_Exmemb"/>
</dbReference>
<protein>
    <recommendedName>
        <fullName evidence="9">Sodium/calcium exchanger membrane region domain-containing protein</fullName>
    </recommendedName>
</protein>
<evidence type="ECO:0000256" key="2">
    <source>
        <dbReference type="ARBA" id="ARBA00008170"/>
    </source>
</evidence>
<keyword evidence="5 8" id="KW-1133">Transmembrane helix</keyword>
<dbReference type="GO" id="GO:0000329">
    <property type="term" value="C:fungal-type vacuole membrane"/>
    <property type="evidence" value="ECO:0007669"/>
    <property type="project" value="TreeGrafter"/>
</dbReference>
<feature type="transmembrane region" description="Helical" evidence="8">
    <location>
        <begin position="140"/>
        <end position="161"/>
    </location>
</feature>
<proteinExistence type="inferred from homology"/>
<dbReference type="RefSeq" id="XP_060409651.1">
    <property type="nucleotide sequence ID" value="XM_060564132.1"/>
</dbReference>
<evidence type="ECO:0000313" key="11">
    <source>
        <dbReference type="Proteomes" id="UP001230504"/>
    </source>
</evidence>
<evidence type="ECO:0000256" key="3">
    <source>
        <dbReference type="ARBA" id="ARBA00022448"/>
    </source>
</evidence>
<evidence type="ECO:0000256" key="4">
    <source>
        <dbReference type="ARBA" id="ARBA00022692"/>
    </source>
</evidence>
<keyword evidence="11" id="KW-1185">Reference proteome</keyword>
<sequence>MAVLAAWGSWTYVPKTTFGSIVEIILFVVLVSQHDSSSSVENGDYGNLIPIIQAAIFGSILTNLLLCLGLCFFVGGIRHASQNFALLFPRSVQAFFWLPPLDFTSPVPFIRPVKSETVPELPGLLAMHEKFTDGTLQTDVLHISRATSIALIIAFLLYIWYQASSQHTIFDEVIEADEHHDVDREADMEKPKFTMTEIAIALVISLVLVTLLLIFLVQGIEHAVVYAIIAMLAGTNQTPT</sequence>
<dbReference type="GO" id="GO:0012505">
    <property type="term" value="C:endomembrane system"/>
    <property type="evidence" value="ECO:0007669"/>
    <property type="project" value="UniProtKB-SubCell"/>
</dbReference>
<keyword evidence="4 8" id="KW-0812">Transmembrane</keyword>
<keyword evidence="6" id="KW-0406">Ion transport</keyword>